<evidence type="ECO:0000256" key="1">
    <source>
        <dbReference type="SAM" id="MobiDB-lite"/>
    </source>
</evidence>
<accession>A0A821PG72</accession>
<evidence type="ECO:0000313" key="3">
    <source>
        <dbReference type="Proteomes" id="UP000663873"/>
    </source>
</evidence>
<gene>
    <name evidence="2" type="ORF">UJA718_LOCUS41529</name>
</gene>
<dbReference type="Proteomes" id="UP000663873">
    <property type="component" value="Unassembled WGS sequence"/>
</dbReference>
<dbReference type="Pfam" id="PF07350">
    <property type="entry name" value="Gig2-like"/>
    <property type="match status" value="1"/>
</dbReference>
<comment type="caution">
    <text evidence="2">The sequence shown here is derived from an EMBL/GenBank/DDBJ whole genome shotgun (WGS) entry which is preliminary data.</text>
</comment>
<dbReference type="PANTHER" id="PTHR30613">
    <property type="entry name" value="UNCHARACTERIZED PROTEIN YBIU-RELATED"/>
    <property type="match status" value="1"/>
</dbReference>
<reference evidence="2" key="1">
    <citation type="submission" date="2021-02" db="EMBL/GenBank/DDBJ databases">
        <authorList>
            <person name="Nowell W R."/>
        </authorList>
    </citation>
    <scope>NUCLEOTIDE SEQUENCE</scope>
</reference>
<dbReference type="PANTHER" id="PTHR30613:SF1">
    <property type="entry name" value="DUF1479 DOMAIN PROTEIN (AFU_ORTHOLOGUE AFUA_5G09280)"/>
    <property type="match status" value="1"/>
</dbReference>
<feature type="compositionally biased region" description="Polar residues" evidence="1">
    <location>
        <begin position="7"/>
        <end position="16"/>
    </location>
</feature>
<feature type="region of interest" description="Disordered" evidence="1">
    <location>
        <begin position="1"/>
        <end position="20"/>
    </location>
</feature>
<dbReference type="InterPro" id="IPR010856">
    <property type="entry name" value="Gig2-like"/>
</dbReference>
<dbReference type="EMBL" id="CAJOBP010049593">
    <property type="protein sequence ID" value="CAF4806599.1"/>
    <property type="molecule type" value="Genomic_DNA"/>
</dbReference>
<keyword evidence="3" id="KW-1185">Reference proteome</keyword>
<dbReference type="InterPro" id="IPR027443">
    <property type="entry name" value="IPNS-like_sf"/>
</dbReference>
<evidence type="ECO:0000313" key="2">
    <source>
        <dbReference type="EMBL" id="CAF4806599.1"/>
    </source>
</evidence>
<name>A0A821PG72_9BILA</name>
<proteinExistence type="predicted"/>
<feature type="non-terminal residue" evidence="2">
    <location>
        <position position="126"/>
    </location>
</feature>
<sequence>MRRMATTMYSMTQSQPKPEGDISSVFASLSGVDAGKPLEPRFSQLKAQIIRGHEQQVKDSWYRLLDALKHENDTIRFSDKSIIPEVEFNSIKNLSADLVNEIRNRGTMIVRGVLPENEALKLKLDA</sequence>
<dbReference type="SUPFAM" id="SSF51197">
    <property type="entry name" value="Clavaminate synthase-like"/>
    <property type="match status" value="1"/>
</dbReference>
<dbReference type="Gene3D" id="2.60.120.330">
    <property type="entry name" value="B-lactam Antibiotic, Isopenicillin N Synthase, Chain"/>
    <property type="match status" value="1"/>
</dbReference>
<dbReference type="AlphaFoldDB" id="A0A821PG72"/>
<organism evidence="2 3">
    <name type="scientific">Rotaria socialis</name>
    <dbReference type="NCBI Taxonomy" id="392032"/>
    <lineage>
        <taxon>Eukaryota</taxon>
        <taxon>Metazoa</taxon>
        <taxon>Spiralia</taxon>
        <taxon>Gnathifera</taxon>
        <taxon>Rotifera</taxon>
        <taxon>Eurotatoria</taxon>
        <taxon>Bdelloidea</taxon>
        <taxon>Philodinida</taxon>
        <taxon>Philodinidae</taxon>
        <taxon>Rotaria</taxon>
    </lineage>
</organism>
<protein>
    <submittedName>
        <fullName evidence="2">Uncharacterized protein</fullName>
    </submittedName>
</protein>